<name>A0A150WJQ0_BDEBC</name>
<proteinExistence type="predicted"/>
<dbReference type="AlphaFoldDB" id="A0A150WJQ0"/>
<keyword evidence="1" id="KW-1133">Transmembrane helix</keyword>
<evidence type="ECO:0000313" key="2">
    <source>
        <dbReference type="EMBL" id="KYG63751.1"/>
    </source>
</evidence>
<reference evidence="2 3" key="1">
    <citation type="submission" date="2016-03" db="EMBL/GenBank/DDBJ databases">
        <authorList>
            <person name="Ploux O."/>
        </authorList>
    </citation>
    <scope>NUCLEOTIDE SEQUENCE [LARGE SCALE GENOMIC DNA]</scope>
    <source>
        <strain evidence="2 3">R0</strain>
    </source>
</reference>
<keyword evidence="3" id="KW-1185">Reference proteome</keyword>
<keyword evidence="1" id="KW-0472">Membrane</keyword>
<dbReference type="EMBL" id="LUKE01000003">
    <property type="protein sequence ID" value="KYG63751.1"/>
    <property type="molecule type" value="Genomic_DNA"/>
</dbReference>
<dbReference type="InterPro" id="IPR021484">
    <property type="entry name" value="DUF3137"/>
</dbReference>
<evidence type="ECO:0000256" key="1">
    <source>
        <dbReference type="SAM" id="Phobius"/>
    </source>
</evidence>
<protein>
    <recommendedName>
        <fullName evidence="4">DUF3137 domain-containing protein</fullName>
    </recommendedName>
</protein>
<accession>A0A150WJQ0</accession>
<evidence type="ECO:0000313" key="3">
    <source>
        <dbReference type="Proteomes" id="UP000075320"/>
    </source>
</evidence>
<comment type="caution">
    <text evidence="2">The sequence shown here is derived from an EMBL/GenBank/DDBJ whole genome shotgun (WGS) entry which is preliminary data.</text>
</comment>
<dbReference type="Pfam" id="PF11335">
    <property type="entry name" value="DUF3137"/>
    <property type="match status" value="1"/>
</dbReference>
<dbReference type="Proteomes" id="UP000075320">
    <property type="component" value="Unassembled WGS sequence"/>
</dbReference>
<feature type="transmembrane region" description="Helical" evidence="1">
    <location>
        <begin position="33"/>
        <end position="52"/>
    </location>
</feature>
<sequence>MKDHRDFADFYEASLQFFYEAGMAIRLSAGKQTFRLLCMVVIVIATACLWGRAPKVLLIPAAAAGLYWLATSHSFKNEKYRVSLAKVHQEALNELVWIHDRAWRYTLRAPKVRREIRESGLFNHNVDFIHEKGCISGPVGMCLMAAVKVDMGNILEVTQRIGRLSMTKRHHRPTFSGFFIAMDFPRSFTGTVILRRGAQSNLSMNHEAFDNIFQVQTRDHDLAREVLTPFMLDQLVNLDSRLSQFPFTVTFKDSCVYVSLPWEKELFAPAFDDNARFQAAYDDSLAIEVISVISKELLAEQFMDRKRKTS</sequence>
<gene>
    <name evidence="2" type="ORF">AZI86_13075</name>
</gene>
<organism evidence="2 3">
    <name type="scientific">Bdellovibrio bacteriovorus</name>
    <dbReference type="NCBI Taxonomy" id="959"/>
    <lineage>
        <taxon>Bacteria</taxon>
        <taxon>Pseudomonadati</taxon>
        <taxon>Bdellovibrionota</taxon>
        <taxon>Bdellovibrionia</taxon>
        <taxon>Bdellovibrionales</taxon>
        <taxon>Pseudobdellovibrionaceae</taxon>
        <taxon>Bdellovibrio</taxon>
    </lineage>
</organism>
<keyword evidence="1" id="KW-0812">Transmembrane</keyword>
<dbReference type="RefSeq" id="WP_061835645.1">
    <property type="nucleotide sequence ID" value="NZ_LUKE01000003.1"/>
</dbReference>
<evidence type="ECO:0008006" key="4">
    <source>
        <dbReference type="Google" id="ProtNLM"/>
    </source>
</evidence>